<dbReference type="PROSITE" id="PS00324">
    <property type="entry name" value="ASPARTOKINASE"/>
    <property type="match status" value="1"/>
</dbReference>
<protein>
    <recommendedName>
        <fullName evidence="14">Aspartokinase</fullName>
        <ecNumber evidence="14">2.7.2.4</ecNumber>
    </recommendedName>
</protein>
<evidence type="ECO:0000256" key="8">
    <source>
        <dbReference type="ARBA" id="ARBA00022741"/>
    </source>
</evidence>
<dbReference type="PANTHER" id="PTHR21499:SF3">
    <property type="entry name" value="ASPARTOKINASE"/>
    <property type="match status" value="1"/>
</dbReference>
<comment type="similarity">
    <text evidence="5 14">Belongs to the aspartokinase family.</text>
</comment>
<evidence type="ECO:0000259" key="17">
    <source>
        <dbReference type="Pfam" id="PF13840"/>
    </source>
</evidence>
<evidence type="ECO:0000313" key="19">
    <source>
        <dbReference type="Proteomes" id="UP000746471"/>
    </source>
</evidence>
<sequence length="398" mass="42855">MDIVIQKYGGTSVATDAGRRVIAENAKYCLEHDEMPVVVVSAMGRKGAPYATDSLIEMYRAIYDEEASPDLDLLMSCGEVISAALIANTLRGAGMSSRAVSGAQLGITTDDQFGSATVIQTDATKLLRVVNDYDVLVLTGFQGVTETGSVTTLGRGGSDATAVIVGEMLKAVRVEIYTDVDGVMTADPRYVAGAKVLDQISYEEVYQMALDGARVIDSKAIAVAKRAKMELWVKNTFSKSPGTRIFVDADRSQPSMVTAIAHLNGIAQCRIAHEGDEFAFDRLLDRLADYGISIDLINFLPNEKFFTVPMQSVKIIAAIAAEQKMSSNIVENCSKITIIGPGIHGVPGVMRRVVKALHGAGVEILQTSDSYTTIACLIEQKYLQDALPILHETFDLSL</sequence>
<keyword evidence="19" id="KW-1185">Reference proteome</keyword>
<evidence type="ECO:0000256" key="10">
    <source>
        <dbReference type="ARBA" id="ARBA00022840"/>
    </source>
</evidence>
<accession>A0ABS5PS56</accession>
<comment type="function">
    <text evidence="1">Catalyzes the phosphorylation of the beta-carboxyl group of aspartic acid with ATP to yield 4-phospho-L-aspartate, which is involved in the branched biosynthetic pathway leading to the biosynthesis of amino acids threonine, isoleucine and methionine.</text>
</comment>
<evidence type="ECO:0000256" key="14">
    <source>
        <dbReference type="RuleBase" id="RU003448"/>
    </source>
</evidence>
<dbReference type="PANTHER" id="PTHR21499">
    <property type="entry name" value="ASPARTATE KINASE"/>
    <property type="match status" value="1"/>
</dbReference>
<comment type="pathway">
    <text evidence="2 15">Amino-acid biosynthesis; L-lysine biosynthesis via DAP pathway; (S)-tetrahydrodipicolinate from L-aspartate: step 1/4.</text>
</comment>
<dbReference type="InterPro" id="IPR001048">
    <property type="entry name" value="Asp/Glu/Uridylate_kinase"/>
</dbReference>
<keyword evidence="12" id="KW-0457">Lysine biosynthesis</keyword>
<dbReference type="InterPro" id="IPR045865">
    <property type="entry name" value="ACT-like_dom_sf"/>
</dbReference>
<keyword evidence="8" id="KW-0547">Nucleotide-binding</keyword>
<proteinExistence type="inferred from homology"/>
<comment type="pathway">
    <text evidence="3 15">Amino-acid biosynthesis; L-methionine biosynthesis via de novo pathway; L-homoserine from L-aspartate: step 1/3.</text>
</comment>
<name>A0ABS5PS56_9FIRM</name>
<evidence type="ECO:0000313" key="18">
    <source>
        <dbReference type="EMBL" id="MBS7527999.1"/>
    </source>
</evidence>
<dbReference type="Gene3D" id="3.30.2130.10">
    <property type="entry name" value="VC0802-like"/>
    <property type="match status" value="1"/>
</dbReference>
<dbReference type="GO" id="GO:0004072">
    <property type="term" value="F:aspartate kinase activity"/>
    <property type="evidence" value="ECO:0007669"/>
    <property type="project" value="UniProtKB-EC"/>
</dbReference>
<evidence type="ECO:0000256" key="15">
    <source>
        <dbReference type="RuleBase" id="RU004249"/>
    </source>
</evidence>
<dbReference type="Pfam" id="PF13840">
    <property type="entry name" value="ACT_7"/>
    <property type="match status" value="1"/>
</dbReference>
<evidence type="ECO:0000256" key="11">
    <source>
        <dbReference type="ARBA" id="ARBA00022915"/>
    </source>
</evidence>
<dbReference type="Gene3D" id="3.40.1160.10">
    <property type="entry name" value="Acetylglutamate kinase-like"/>
    <property type="match status" value="1"/>
</dbReference>
<dbReference type="InterPro" id="IPR018042">
    <property type="entry name" value="Aspartate_kinase_CS"/>
</dbReference>
<dbReference type="InterPro" id="IPR027795">
    <property type="entry name" value="CASTOR_ACT_dom"/>
</dbReference>
<evidence type="ECO:0000256" key="6">
    <source>
        <dbReference type="ARBA" id="ARBA00022605"/>
    </source>
</evidence>
<comment type="pathway">
    <text evidence="4 15">Amino-acid biosynthesis; L-threonine biosynthesis; L-threonine from L-aspartate: step 1/5.</text>
</comment>
<dbReference type="RefSeq" id="WP_213237857.1">
    <property type="nucleotide sequence ID" value="NZ_JAHBCL010000029.1"/>
</dbReference>
<comment type="caution">
    <text evidence="18">The sequence shown here is derived from an EMBL/GenBank/DDBJ whole genome shotgun (WGS) entry which is preliminary data.</text>
</comment>
<evidence type="ECO:0000256" key="13">
    <source>
        <dbReference type="ARBA" id="ARBA00047872"/>
    </source>
</evidence>
<evidence type="ECO:0000256" key="4">
    <source>
        <dbReference type="ARBA" id="ARBA00005139"/>
    </source>
</evidence>
<dbReference type="SUPFAM" id="SSF53633">
    <property type="entry name" value="Carbamate kinase-like"/>
    <property type="match status" value="1"/>
</dbReference>
<keyword evidence="11" id="KW-0220">Diaminopimelate biosynthesis</keyword>
<organism evidence="18 19">
    <name type="scientific">Fusibacter paucivorans</name>
    <dbReference type="NCBI Taxonomy" id="76009"/>
    <lineage>
        <taxon>Bacteria</taxon>
        <taxon>Bacillati</taxon>
        <taxon>Bacillota</taxon>
        <taxon>Clostridia</taxon>
        <taxon>Eubacteriales</taxon>
        <taxon>Eubacteriales Family XII. Incertae Sedis</taxon>
        <taxon>Fusibacter</taxon>
    </lineage>
</organism>
<evidence type="ECO:0000256" key="12">
    <source>
        <dbReference type="ARBA" id="ARBA00023154"/>
    </source>
</evidence>
<evidence type="ECO:0000256" key="1">
    <source>
        <dbReference type="ARBA" id="ARBA00003121"/>
    </source>
</evidence>
<feature type="domain" description="CASTOR ACT" evidence="17">
    <location>
        <begin position="329"/>
        <end position="392"/>
    </location>
</feature>
<gene>
    <name evidence="18" type="ORF">KHM83_15040</name>
</gene>
<evidence type="ECO:0000256" key="9">
    <source>
        <dbReference type="ARBA" id="ARBA00022777"/>
    </source>
</evidence>
<dbReference type="InterPro" id="IPR001341">
    <property type="entry name" value="Asp_kinase"/>
</dbReference>
<evidence type="ECO:0000256" key="3">
    <source>
        <dbReference type="ARBA" id="ARBA00004986"/>
    </source>
</evidence>
<comment type="catalytic activity">
    <reaction evidence="13 14">
        <text>L-aspartate + ATP = 4-phospho-L-aspartate + ADP</text>
        <dbReference type="Rhea" id="RHEA:23776"/>
        <dbReference type="ChEBI" id="CHEBI:29991"/>
        <dbReference type="ChEBI" id="CHEBI:30616"/>
        <dbReference type="ChEBI" id="CHEBI:57535"/>
        <dbReference type="ChEBI" id="CHEBI:456216"/>
        <dbReference type="EC" id="2.7.2.4"/>
    </reaction>
</comment>
<dbReference type="NCBIfam" id="TIGR00657">
    <property type="entry name" value="asp_kinases"/>
    <property type="match status" value="1"/>
</dbReference>
<feature type="domain" description="Aspartate/glutamate/uridylate kinase" evidence="16">
    <location>
        <begin position="3"/>
        <end position="235"/>
    </location>
</feature>
<dbReference type="SUPFAM" id="SSF55021">
    <property type="entry name" value="ACT-like"/>
    <property type="match status" value="1"/>
</dbReference>
<dbReference type="InterPro" id="IPR036393">
    <property type="entry name" value="AceGlu_kinase-like_sf"/>
</dbReference>
<evidence type="ECO:0000256" key="2">
    <source>
        <dbReference type="ARBA" id="ARBA00004766"/>
    </source>
</evidence>
<evidence type="ECO:0000256" key="5">
    <source>
        <dbReference type="ARBA" id="ARBA00010122"/>
    </source>
</evidence>
<evidence type="ECO:0000259" key="16">
    <source>
        <dbReference type="Pfam" id="PF00696"/>
    </source>
</evidence>
<dbReference type="PIRSF" id="PIRSF000726">
    <property type="entry name" value="Asp_kin"/>
    <property type="match status" value="1"/>
</dbReference>
<dbReference type="InterPro" id="IPR005260">
    <property type="entry name" value="Asp_kin_monofn"/>
</dbReference>
<keyword evidence="7 14" id="KW-0808">Transferase</keyword>
<keyword evidence="10" id="KW-0067">ATP-binding</keyword>
<keyword evidence="6 15" id="KW-0028">Amino-acid biosynthesis</keyword>
<dbReference type="EMBL" id="JAHBCL010000029">
    <property type="protein sequence ID" value="MBS7527999.1"/>
    <property type="molecule type" value="Genomic_DNA"/>
</dbReference>
<evidence type="ECO:0000256" key="7">
    <source>
        <dbReference type="ARBA" id="ARBA00022679"/>
    </source>
</evidence>
<dbReference type="EC" id="2.7.2.4" evidence="14"/>
<dbReference type="Proteomes" id="UP000746471">
    <property type="component" value="Unassembled WGS sequence"/>
</dbReference>
<dbReference type="Pfam" id="PF00696">
    <property type="entry name" value="AA_kinase"/>
    <property type="match status" value="1"/>
</dbReference>
<reference evidence="18 19" key="1">
    <citation type="submission" date="2021-05" db="EMBL/GenBank/DDBJ databases">
        <title>Fusibacter ferrireducens sp. nov., an anaerobic, sulfur- and Fe-reducing bacterium isolated from the mangrove sediment.</title>
        <authorList>
            <person name="Qiu D."/>
        </authorList>
    </citation>
    <scope>NUCLEOTIDE SEQUENCE [LARGE SCALE GENOMIC DNA]</scope>
    <source>
        <strain evidence="18 19">DSM 12116</strain>
    </source>
</reference>
<keyword evidence="9 14" id="KW-0418">Kinase</keyword>